<protein>
    <recommendedName>
        <fullName evidence="5">Holin-X, holin superfamily III</fullName>
    </recommendedName>
</protein>
<keyword evidence="2" id="KW-0472">Membrane</keyword>
<evidence type="ECO:0000313" key="4">
    <source>
        <dbReference type="Proteomes" id="UP000198762"/>
    </source>
</evidence>
<dbReference type="OrthoDB" id="6369388at2"/>
<feature type="transmembrane region" description="Helical" evidence="2">
    <location>
        <begin position="54"/>
        <end position="73"/>
    </location>
</feature>
<dbReference type="RefSeq" id="WP_091854574.1">
    <property type="nucleotide sequence ID" value="NZ_FOHZ01000028.1"/>
</dbReference>
<proteinExistence type="predicted"/>
<keyword evidence="2" id="KW-1133">Transmembrane helix</keyword>
<dbReference type="STRING" id="430453.SAMN04487962_12819"/>
<sequence>MYSKQEIEGLARKAIAALIGALLAFALLSALLIAGLVLLLWAATAGLTPLVGQAGALAISGAACFLLLGLFFWRLIRSRATSGEGDGDGEQSPTMRERLEQAIRDNPLEAALGAFALGIFGQADARFRAMVLQSGIAFMRQAKAESSGSAEEPGEAAGEAGAGDGTPLGGEP</sequence>
<dbReference type="Proteomes" id="UP000198762">
    <property type="component" value="Unassembled WGS sequence"/>
</dbReference>
<feature type="transmembrane region" description="Helical" evidence="2">
    <location>
        <begin position="14"/>
        <end position="42"/>
    </location>
</feature>
<evidence type="ECO:0000256" key="2">
    <source>
        <dbReference type="SAM" id="Phobius"/>
    </source>
</evidence>
<evidence type="ECO:0000313" key="3">
    <source>
        <dbReference type="EMBL" id="SET82667.1"/>
    </source>
</evidence>
<keyword evidence="2" id="KW-0812">Transmembrane</keyword>
<reference evidence="4" key="1">
    <citation type="submission" date="2016-10" db="EMBL/GenBank/DDBJ databases">
        <authorList>
            <person name="Varghese N."/>
            <person name="Submissions S."/>
        </authorList>
    </citation>
    <scope>NUCLEOTIDE SEQUENCE [LARGE SCALE GENOMIC DNA]</scope>
    <source>
        <strain evidence="4">CGMCC 1.6489</strain>
    </source>
</reference>
<evidence type="ECO:0000256" key="1">
    <source>
        <dbReference type="SAM" id="MobiDB-lite"/>
    </source>
</evidence>
<organism evidence="3 4">
    <name type="scientific">Marinobacter segnicrescens</name>
    <dbReference type="NCBI Taxonomy" id="430453"/>
    <lineage>
        <taxon>Bacteria</taxon>
        <taxon>Pseudomonadati</taxon>
        <taxon>Pseudomonadota</taxon>
        <taxon>Gammaproteobacteria</taxon>
        <taxon>Pseudomonadales</taxon>
        <taxon>Marinobacteraceae</taxon>
        <taxon>Marinobacter</taxon>
    </lineage>
</organism>
<accession>A0A1I0HFN3</accession>
<keyword evidence="4" id="KW-1185">Reference proteome</keyword>
<gene>
    <name evidence="3" type="ORF">SAMN04487962_12819</name>
</gene>
<feature type="compositionally biased region" description="Gly residues" evidence="1">
    <location>
        <begin position="160"/>
        <end position="172"/>
    </location>
</feature>
<feature type="region of interest" description="Disordered" evidence="1">
    <location>
        <begin position="143"/>
        <end position="172"/>
    </location>
</feature>
<name>A0A1I0HFN3_9GAMM</name>
<evidence type="ECO:0008006" key="5">
    <source>
        <dbReference type="Google" id="ProtNLM"/>
    </source>
</evidence>
<feature type="compositionally biased region" description="Low complexity" evidence="1">
    <location>
        <begin position="144"/>
        <end position="159"/>
    </location>
</feature>
<dbReference type="AlphaFoldDB" id="A0A1I0HFN3"/>
<dbReference type="EMBL" id="FOHZ01000028">
    <property type="protein sequence ID" value="SET82667.1"/>
    <property type="molecule type" value="Genomic_DNA"/>
</dbReference>